<protein>
    <submittedName>
        <fullName evidence="7">Pimeloyl-[acyl-carrier protein] methyl ester esterase</fullName>
    </submittedName>
</protein>
<dbReference type="EMBL" id="CAADFA010000065">
    <property type="protein sequence ID" value="VFJ48952.1"/>
    <property type="molecule type" value="Genomic_DNA"/>
</dbReference>
<dbReference type="SUPFAM" id="SSF53474">
    <property type="entry name" value="alpha/beta-Hydrolases"/>
    <property type="match status" value="1"/>
</dbReference>
<dbReference type="EMBL" id="CAADFL010000297">
    <property type="protein sequence ID" value="VFK13891.1"/>
    <property type="molecule type" value="Genomic_DNA"/>
</dbReference>
<evidence type="ECO:0000313" key="8">
    <source>
        <dbReference type="EMBL" id="VFK13891.1"/>
    </source>
</evidence>
<evidence type="ECO:0000256" key="3">
    <source>
        <dbReference type="ARBA" id="ARBA00022756"/>
    </source>
</evidence>
<dbReference type="GO" id="GO:0009102">
    <property type="term" value="P:biotin biosynthetic process"/>
    <property type="evidence" value="ECO:0007669"/>
    <property type="project" value="UniProtKB-KW"/>
</dbReference>
<keyword evidence="1" id="KW-0719">Serine esterase</keyword>
<evidence type="ECO:0000259" key="5">
    <source>
        <dbReference type="Pfam" id="PF00561"/>
    </source>
</evidence>
<accession>A0A450SAC2</accession>
<evidence type="ECO:0000313" key="6">
    <source>
        <dbReference type="EMBL" id="VFJ48573.1"/>
    </source>
</evidence>
<feature type="domain" description="AB hydrolase-1" evidence="5">
    <location>
        <begin position="28"/>
        <end position="262"/>
    </location>
</feature>
<dbReference type="AlphaFoldDB" id="A0A450SAC2"/>
<dbReference type="PANTHER" id="PTHR43798">
    <property type="entry name" value="MONOACYLGLYCEROL LIPASE"/>
    <property type="match status" value="1"/>
</dbReference>
<dbReference type="InterPro" id="IPR050266">
    <property type="entry name" value="AB_hydrolase_sf"/>
</dbReference>
<gene>
    <name evidence="6" type="ORF">BECKFM1743A_GA0114220_100617</name>
    <name evidence="8" type="ORF">BECKFM1743B_GA0114221_102976</name>
    <name evidence="7" type="ORF">BECKFM1743C_GA0114222_100657</name>
</gene>
<dbReference type="NCBIfam" id="TIGR01738">
    <property type="entry name" value="bioH"/>
    <property type="match status" value="1"/>
</dbReference>
<evidence type="ECO:0000256" key="2">
    <source>
        <dbReference type="ARBA" id="ARBA00022490"/>
    </source>
</evidence>
<evidence type="ECO:0000313" key="7">
    <source>
        <dbReference type="EMBL" id="VFJ48952.1"/>
    </source>
</evidence>
<name>A0A450SAC2_9GAMM</name>
<dbReference type="InterPro" id="IPR029058">
    <property type="entry name" value="AB_hydrolase_fold"/>
</dbReference>
<keyword evidence="2" id="KW-0963">Cytoplasm</keyword>
<proteinExistence type="predicted"/>
<dbReference type="GO" id="GO:0052689">
    <property type="term" value="F:carboxylic ester hydrolase activity"/>
    <property type="evidence" value="ECO:0007669"/>
    <property type="project" value="UniProtKB-KW"/>
</dbReference>
<organism evidence="7">
    <name type="scientific">Candidatus Kentrum sp. FM</name>
    <dbReference type="NCBI Taxonomy" id="2126340"/>
    <lineage>
        <taxon>Bacteria</taxon>
        <taxon>Pseudomonadati</taxon>
        <taxon>Pseudomonadota</taxon>
        <taxon>Gammaproteobacteria</taxon>
        <taxon>Candidatus Kentrum</taxon>
    </lineage>
</organism>
<dbReference type="InterPro" id="IPR000073">
    <property type="entry name" value="AB_hydrolase_1"/>
</dbReference>
<evidence type="ECO:0000256" key="4">
    <source>
        <dbReference type="ARBA" id="ARBA00022801"/>
    </source>
</evidence>
<reference evidence="7" key="1">
    <citation type="submission" date="2019-02" db="EMBL/GenBank/DDBJ databases">
        <authorList>
            <person name="Gruber-Vodicka R. H."/>
            <person name="Seah K. B. B."/>
        </authorList>
    </citation>
    <scope>NUCLEOTIDE SEQUENCE</scope>
    <source>
        <strain evidence="6">BECK_BZ163</strain>
        <strain evidence="8">BECK_BZ164</strain>
        <strain evidence="7">BECK_BZ165</strain>
    </source>
</reference>
<keyword evidence="4" id="KW-0378">Hydrolase</keyword>
<dbReference type="GO" id="GO:0016020">
    <property type="term" value="C:membrane"/>
    <property type="evidence" value="ECO:0007669"/>
    <property type="project" value="TreeGrafter"/>
</dbReference>
<sequence length="283" mass="30142">MRSPSRRRGQDGPCGMSLDKTTAARRRHLVALHGWGFNSAVWEEMGGQLRDGGVGFSAVDLPGFGGRPMLAGEYTLARLADAVAGTMAESGPVPCVLMGWSLGGLVALAVAHRYPERVEALVMVAAAPRFTEAGDWPHGVAPSVLDAFSETLAEDTKAALARFLVLQAGRTESGRATVKKLRPLLFRHGVPGRAALEQGLALLRETDSRPLLREIRCPVLFILGERDNLLSSGAAMDLRRLCPGCRVEVIAGCAHAPFISHPVAFRRVLASFLDSAGSASPSR</sequence>
<dbReference type="InterPro" id="IPR010076">
    <property type="entry name" value="BioH"/>
</dbReference>
<dbReference type="Pfam" id="PF00561">
    <property type="entry name" value="Abhydrolase_1"/>
    <property type="match status" value="1"/>
</dbReference>
<dbReference type="PRINTS" id="PR00111">
    <property type="entry name" value="ABHYDROLASE"/>
</dbReference>
<dbReference type="PANTHER" id="PTHR43798:SF31">
    <property type="entry name" value="AB HYDROLASE SUPERFAMILY PROTEIN YCLE"/>
    <property type="match status" value="1"/>
</dbReference>
<evidence type="ECO:0000256" key="1">
    <source>
        <dbReference type="ARBA" id="ARBA00022487"/>
    </source>
</evidence>
<keyword evidence="3" id="KW-0093">Biotin biosynthesis</keyword>
<dbReference type="Gene3D" id="3.40.50.1820">
    <property type="entry name" value="alpha/beta hydrolase"/>
    <property type="match status" value="1"/>
</dbReference>
<dbReference type="EMBL" id="CAADEZ010000061">
    <property type="protein sequence ID" value="VFJ48573.1"/>
    <property type="molecule type" value="Genomic_DNA"/>
</dbReference>